<reference evidence="1 2" key="1">
    <citation type="submission" date="2019-08" db="EMBL/GenBank/DDBJ databases">
        <title>Genome of Luteibaculum oceani JCM 18817.</title>
        <authorList>
            <person name="Bowman J.P."/>
        </authorList>
    </citation>
    <scope>NUCLEOTIDE SEQUENCE [LARGE SCALE GENOMIC DNA]</scope>
    <source>
        <strain evidence="1 2">JCM 18817</strain>
    </source>
</reference>
<name>A0A5C6USB2_9FLAO</name>
<proteinExistence type="predicted"/>
<dbReference type="AlphaFoldDB" id="A0A5C6USB2"/>
<keyword evidence="2" id="KW-1185">Reference proteome</keyword>
<dbReference type="OrthoDB" id="10012819at2"/>
<dbReference type="EMBL" id="VORB01000010">
    <property type="protein sequence ID" value="TXC76213.1"/>
    <property type="molecule type" value="Genomic_DNA"/>
</dbReference>
<protein>
    <submittedName>
        <fullName evidence="1">Uncharacterized protein</fullName>
    </submittedName>
</protein>
<organism evidence="1 2">
    <name type="scientific">Luteibaculum oceani</name>
    <dbReference type="NCBI Taxonomy" id="1294296"/>
    <lineage>
        <taxon>Bacteria</taxon>
        <taxon>Pseudomonadati</taxon>
        <taxon>Bacteroidota</taxon>
        <taxon>Flavobacteriia</taxon>
        <taxon>Flavobacteriales</taxon>
        <taxon>Luteibaculaceae</taxon>
        <taxon>Luteibaculum</taxon>
    </lineage>
</organism>
<comment type="caution">
    <text evidence="1">The sequence shown here is derived from an EMBL/GenBank/DDBJ whole genome shotgun (WGS) entry which is preliminary data.</text>
</comment>
<accession>A0A5C6USB2</accession>
<dbReference type="Proteomes" id="UP000321168">
    <property type="component" value="Unassembled WGS sequence"/>
</dbReference>
<evidence type="ECO:0000313" key="1">
    <source>
        <dbReference type="EMBL" id="TXC76213.1"/>
    </source>
</evidence>
<sequence length="90" mass="10265">MQIEPIINQLVGDDFITDSLVENIFVDFYFPSQGKAIIVMEEAHDHPDAYYPKSIDAAQLKSKGKEVLLLWIDNATHNTELTAKLKEFLQ</sequence>
<gene>
    <name evidence="1" type="ORF">FRX97_10725</name>
</gene>
<dbReference type="RefSeq" id="WP_147015215.1">
    <property type="nucleotide sequence ID" value="NZ_VORB01000010.1"/>
</dbReference>
<evidence type="ECO:0000313" key="2">
    <source>
        <dbReference type="Proteomes" id="UP000321168"/>
    </source>
</evidence>